<evidence type="ECO:0000313" key="3">
    <source>
        <dbReference type="Proteomes" id="UP000801428"/>
    </source>
</evidence>
<dbReference type="OrthoDB" id="3515484at2759"/>
<sequence>MQLTKSFLAVAALCSTAFAKAIPAGGNKPTGGPASAFVSIYPSYKCTAPNAPPPTDGTAGVPQQVSVTENQCVIVDIPFGGAFTAKLTATPKTGTTACYIQIFSQQGCGLTLQNQYHGFPFDGLTTTNTVGCASPPVTGYGALEIVCA</sequence>
<gene>
    <name evidence="2" type="ORF">E8E13_009423</name>
</gene>
<dbReference type="Proteomes" id="UP000801428">
    <property type="component" value="Unassembled WGS sequence"/>
</dbReference>
<proteinExistence type="predicted"/>
<feature type="signal peptide" evidence="1">
    <location>
        <begin position="1"/>
        <end position="19"/>
    </location>
</feature>
<name>A0A9P4TFV3_CURKU</name>
<dbReference type="AlphaFoldDB" id="A0A9P4TFV3"/>
<evidence type="ECO:0000256" key="1">
    <source>
        <dbReference type="SAM" id="SignalP"/>
    </source>
</evidence>
<comment type="caution">
    <text evidence="2">The sequence shown here is derived from an EMBL/GenBank/DDBJ whole genome shotgun (WGS) entry which is preliminary data.</text>
</comment>
<keyword evidence="3" id="KW-1185">Reference proteome</keyword>
<organism evidence="2 3">
    <name type="scientific">Curvularia kusanoi</name>
    <name type="common">Cochliobolus kusanoi</name>
    <dbReference type="NCBI Taxonomy" id="90978"/>
    <lineage>
        <taxon>Eukaryota</taxon>
        <taxon>Fungi</taxon>
        <taxon>Dikarya</taxon>
        <taxon>Ascomycota</taxon>
        <taxon>Pezizomycotina</taxon>
        <taxon>Dothideomycetes</taxon>
        <taxon>Pleosporomycetidae</taxon>
        <taxon>Pleosporales</taxon>
        <taxon>Pleosporineae</taxon>
        <taxon>Pleosporaceae</taxon>
        <taxon>Curvularia</taxon>
    </lineage>
</organism>
<feature type="chain" id="PRO_5040288217" description="Hypersensitive response-inducing protein" evidence="1">
    <location>
        <begin position="20"/>
        <end position="148"/>
    </location>
</feature>
<keyword evidence="1" id="KW-0732">Signal</keyword>
<evidence type="ECO:0008006" key="4">
    <source>
        <dbReference type="Google" id="ProtNLM"/>
    </source>
</evidence>
<reference evidence="2" key="1">
    <citation type="submission" date="2019-04" db="EMBL/GenBank/DDBJ databases">
        <title>Sequencing of skin fungus with MAO and IRED activity.</title>
        <authorList>
            <person name="Marsaioli A.J."/>
            <person name="Bonatto J.M.C."/>
            <person name="Reis Junior O."/>
        </authorList>
    </citation>
    <scope>NUCLEOTIDE SEQUENCE</scope>
    <source>
        <strain evidence="2">30M1</strain>
    </source>
</reference>
<protein>
    <recommendedName>
        <fullName evidence="4">Hypersensitive response-inducing protein</fullName>
    </recommendedName>
</protein>
<accession>A0A9P4TFV3</accession>
<dbReference type="EMBL" id="SWKU01000010">
    <property type="protein sequence ID" value="KAF3003187.1"/>
    <property type="molecule type" value="Genomic_DNA"/>
</dbReference>
<evidence type="ECO:0000313" key="2">
    <source>
        <dbReference type="EMBL" id="KAF3003187.1"/>
    </source>
</evidence>